<dbReference type="KEGG" id="fad:CDH04_05645"/>
<dbReference type="EMBL" id="CP043424">
    <property type="protein sequence ID" value="QIW12167.1"/>
    <property type="molecule type" value="Genomic_DNA"/>
</dbReference>
<feature type="signal peptide" evidence="1">
    <location>
        <begin position="1"/>
        <end position="22"/>
    </location>
</feature>
<keyword evidence="1" id="KW-0732">Signal</keyword>
<dbReference type="Proteomes" id="UP000251120">
    <property type="component" value="Chromosome"/>
</dbReference>
<reference evidence="2 4" key="1">
    <citation type="submission" date="2017-06" db="EMBL/GenBank/DDBJ databases">
        <title>Complete genome of Francisella adeliensis.</title>
        <authorList>
            <person name="Vallesi A."/>
            <person name="Sjodin A."/>
        </authorList>
    </citation>
    <scope>NUCLEOTIDE SEQUENCE [LARGE SCALE GENOMIC DNA]</scope>
    <source>
        <strain evidence="2 4">FDC440</strain>
    </source>
</reference>
<keyword evidence="5" id="KW-1185">Reference proteome</keyword>
<proteinExistence type="predicted"/>
<name>A0A2Z4XYT4_9GAMM</name>
<evidence type="ECO:0000256" key="1">
    <source>
        <dbReference type="SAM" id="SignalP"/>
    </source>
</evidence>
<evidence type="ECO:0000313" key="3">
    <source>
        <dbReference type="EMBL" id="QIW12167.1"/>
    </source>
</evidence>
<dbReference type="Proteomes" id="UP000681131">
    <property type="component" value="Chromosome"/>
</dbReference>
<protein>
    <submittedName>
        <fullName evidence="2">Uncharacterized protein</fullName>
    </submittedName>
</protein>
<dbReference type="EMBL" id="CP021781">
    <property type="protein sequence ID" value="AXA33930.1"/>
    <property type="molecule type" value="Genomic_DNA"/>
</dbReference>
<reference evidence="3 5" key="2">
    <citation type="submission" date="2019-08" db="EMBL/GenBank/DDBJ databases">
        <title>Complete genome sequences of Francisella adeliensis (FSC1325 and FSC1326).</title>
        <authorList>
            <person name="Ohrman C."/>
            <person name="Uneklint I."/>
            <person name="Vallesi A."/>
            <person name="Karlsson L."/>
            <person name="Sjodin A."/>
        </authorList>
    </citation>
    <scope>NUCLEOTIDE SEQUENCE [LARGE SCALE GENOMIC DNA]</scope>
    <source>
        <strain evidence="3 5">FSC1325</strain>
    </source>
</reference>
<evidence type="ECO:0000313" key="2">
    <source>
        <dbReference type="EMBL" id="AXA33930.1"/>
    </source>
</evidence>
<gene>
    <name evidence="2" type="ORF">CDH04_05645</name>
    <name evidence="3" type="ORF">FZC43_05650</name>
</gene>
<dbReference type="AlphaFoldDB" id="A0A2Z4XYT4"/>
<accession>A0A2Z4XYT4</accession>
<dbReference type="RefSeq" id="WP_112870105.1">
    <property type="nucleotide sequence ID" value="NZ_CP021781.1"/>
</dbReference>
<sequence length="114" mass="12832">MKNKLIKSLLIVTIIIPSVSFAFFDSVSDGLDKVSNSAKQTNDMSNQTKVRIDKFKNLSGNYEDDTEAKQYVNNKVDEYTSNKLSKTKGASDNINQTKDSLSKTRDSFKSFFSK</sequence>
<evidence type="ECO:0000313" key="4">
    <source>
        <dbReference type="Proteomes" id="UP000251120"/>
    </source>
</evidence>
<dbReference type="OrthoDB" id="9879839at2"/>
<organism evidence="2 4">
    <name type="scientific">Francisella adeliensis</name>
    <dbReference type="NCBI Taxonomy" id="2007306"/>
    <lineage>
        <taxon>Bacteria</taxon>
        <taxon>Pseudomonadati</taxon>
        <taxon>Pseudomonadota</taxon>
        <taxon>Gammaproteobacteria</taxon>
        <taxon>Thiotrichales</taxon>
        <taxon>Francisellaceae</taxon>
        <taxon>Francisella</taxon>
    </lineage>
</organism>
<evidence type="ECO:0000313" key="5">
    <source>
        <dbReference type="Proteomes" id="UP000681131"/>
    </source>
</evidence>
<feature type="chain" id="PRO_5016348138" evidence="1">
    <location>
        <begin position="23"/>
        <end position="114"/>
    </location>
</feature>